<evidence type="ECO:0000259" key="2">
    <source>
        <dbReference type="SMART" id="SM00939"/>
    </source>
</evidence>
<dbReference type="EMBL" id="HBIJ01021907">
    <property type="protein sequence ID" value="CAE0373436.1"/>
    <property type="molecule type" value="Transcribed_RNA"/>
</dbReference>
<dbReference type="SUPFAM" id="SSF49785">
    <property type="entry name" value="Galactose-binding domain-like"/>
    <property type="match status" value="1"/>
</dbReference>
<reference evidence="3" key="1">
    <citation type="submission" date="2021-01" db="EMBL/GenBank/DDBJ databases">
        <authorList>
            <person name="Corre E."/>
            <person name="Pelletier E."/>
            <person name="Niang G."/>
            <person name="Scheremetjew M."/>
            <person name="Finn R."/>
            <person name="Kale V."/>
            <person name="Holt S."/>
            <person name="Cochrane G."/>
            <person name="Meng A."/>
            <person name="Brown T."/>
            <person name="Cohen L."/>
        </authorList>
    </citation>
    <scope>NUCLEOTIDE SEQUENCE</scope>
    <source>
        <strain evidence="3">CCMP1510</strain>
    </source>
</reference>
<sequence length="583" mass="66469">MAFEVPRSLGPILVHAITSGELMNAECEVVEADPDVWCSYDVKIPIDSEAIELTANIFRSKKLAKEKVKVPVIMCAHPYDNSKLPKLKRASFGVPQQYRLIPQNDGKPKFSDITSWESPDPNFWVQNGYALVNLNLPGYGSSGGKPSVLSYHQSKCYYEAIEYIGAQPWCTGSVGLNGVSFLAISQFHVAACKEYNFTAPPCLKCISPWEGLTDMYRDLMCCGGVREKGFPAFWWATEVKPVISSQDAFLDMEKCLPLEYLEKHPLFDEFWQEKAAQVQHISIPMLACSSFSDHNLHTQGTFRGYERAPSKNKWIYTHRGGKWVEYYKPQVQQLTLRFMNHFLKGIHDPQFAPDTPRCRLEVRSSKDEIYQIRDEADWPIPRTQFTKVFLNAQHKMTMAKSPKPHTSVEYDADHGYTTFTYTFDQDTELTGYFKVRIHFEASHDDDGCIFAVVDKLDKDGKVVHFYGSVGTEKDPVSRGYQKISHRELDPTWSTESQPVYAHTNEHKLKKGDIVQLDVAMFPQATFFYKNESVKLTLASYDIAHSAPYHKISDPSHRKGKHIIHLGDKYDSYLLLPIIPPISS</sequence>
<dbReference type="SUPFAM" id="SSF53474">
    <property type="entry name" value="alpha/beta-Hydrolases"/>
    <property type="match status" value="1"/>
</dbReference>
<evidence type="ECO:0000256" key="1">
    <source>
        <dbReference type="ARBA" id="ARBA00022801"/>
    </source>
</evidence>
<gene>
    <name evidence="3" type="ORF">ALAG00032_LOCUS14237</name>
</gene>
<evidence type="ECO:0000313" key="3">
    <source>
        <dbReference type="EMBL" id="CAE0373436.1"/>
    </source>
</evidence>
<dbReference type="PANTHER" id="PTHR43056">
    <property type="entry name" value="PEPTIDASE S9 PROLYL OLIGOPEPTIDASE"/>
    <property type="match status" value="1"/>
</dbReference>
<dbReference type="AlphaFoldDB" id="A0A7S3NPE5"/>
<proteinExistence type="predicted"/>
<accession>A0A7S3NPE5</accession>
<dbReference type="PANTHER" id="PTHR43056:SF10">
    <property type="entry name" value="COCE_NOND FAMILY, PUTATIVE (AFU_ORTHOLOGUE AFUA_7G00600)-RELATED"/>
    <property type="match status" value="1"/>
</dbReference>
<name>A0A7S3NPE5_9STRA</name>
<dbReference type="InterPro" id="IPR013736">
    <property type="entry name" value="Xaa-Pro_dipept_C"/>
</dbReference>
<organism evidence="3">
    <name type="scientific">Aureoumbra lagunensis</name>
    <dbReference type="NCBI Taxonomy" id="44058"/>
    <lineage>
        <taxon>Eukaryota</taxon>
        <taxon>Sar</taxon>
        <taxon>Stramenopiles</taxon>
        <taxon>Ochrophyta</taxon>
        <taxon>Pelagophyceae</taxon>
        <taxon>Pelagomonadales</taxon>
        <taxon>Aureoumbra</taxon>
    </lineage>
</organism>
<dbReference type="GO" id="GO:0008239">
    <property type="term" value="F:dipeptidyl-peptidase activity"/>
    <property type="evidence" value="ECO:0007669"/>
    <property type="project" value="InterPro"/>
</dbReference>
<dbReference type="InterPro" id="IPR005674">
    <property type="entry name" value="CocE/Ser_esterase"/>
</dbReference>
<dbReference type="InterPro" id="IPR008979">
    <property type="entry name" value="Galactose-bd-like_sf"/>
</dbReference>
<dbReference type="InterPro" id="IPR029058">
    <property type="entry name" value="AB_hydrolase_fold"/>
</dbReference>
<dbReference type="Gene3D" id="1.10.3020.20">
    <property type="match status" value="1"/>
</dbReference>
<dbReference type="Pfam" id="PF08530">
    <property type="entry name" value="PepX_C"/>
    <property type="match status" value="1"/>
</dbReference>
<dbReference type="InterPro" id="IPR050585">
    <property type="entry name" value="Xaa-Pro_dipeptidyl-ppase/CocE"/>
</dbReference>
<protein>
    <recommendedName>
        <fullName evidence="2">Xaa-Pro dipeptidyl-peptidase C-terminal domain-containing protein</fullName>
    </recommendedName>
</protein>
<dbReference type="InterPro" id="IPR000383">
    <property type="entry name" value="Xaa-Pro-like_dom"/>
</dbReference>
<feature type="domain" description="Xaa-Pro dipeptidyl-peptidase C-terminal" evidence="2">
    <location>
        <begin position="336"/>
        <end position="574"/>
    </location>
</feature>
<dbReference type="Gene3D" id="2.60.120.260">
    <property type="entry name" value="Galactose-binding domain-like"/>
    <property type="match status" value="1"/>
</dbReference>
<dbReference type="Gene3D" id="3.40.50.1820">
    <property type="entry name" value="alpha/beta hydrolase"/>
    <property type="match status" value="1"/>
</dbReference>
<dbReference type="Pfam" id="PF02129">
    <property type="entry name" value="Peptidase_S15"/>
    <property type="match status" value="1"/>
</dbReference>
<dbReference type="SMART" id="SM00939">
    <property type="entry name" value="PepX_C"/>
    <property type="match status" value="1"/>
</dbReference>
<dbReference type="NCBIfam" id="TIGR00976">
    <property type="entry name" value="CocE_NonD"/>
    <property type="match status" value="1"/>
</dbReference>
<keyword evidence="1" id="KW-0378">Hydrolase</keyword>